<evidence type="ECO:0000313" key="9">
    <source>
        <dbReference type="Proteomes" id="UP000179627"/>
    </source>
</evidence>
<comment type="cofactor">
    <cofactor evidence="1 6 7">
        <name>pyridoxal 5'-phosphate</name>
        <dbReference type="ChEBI" id="CHEBI:597326"/>
    </cofactor>
</comment>
<dbReference type="Gene3D" id="1.20.1340.10">
    <property type="entry name" value="dopa decarboxylase, N-terminal domain"/>
    <property type="match status" value="1"/>
</dbReference>
<sequence>MAAGPPRDAGAAATRAFEHITDYLTGLSTRPIAPTAGYGKIRAQLDVPLPAGPTDPVEVVDALAAGTADGLTGTGSPRFFGYVIGGILPAALAADLMAVAWDQNAGLASLSPAAAAAESVAGAWVRELLGLPASASVGITTGTQMAHVTALAAARHRVLARYGWDVEADGLHGAPPVRVFAGAARHTTVDAALRLLGFGTRRLAVVEADETGRMRPDALRAALAGGHGPAIVIAQAGEINTGAFDPMPEICALGREHGAWVHVDGAFGLWAAVSASPRRRALVAGIDQADSWATDGHKWLNLAYDCGIAIVADSDAHRAAMSTRADYVVHGGEGEHDPLEWTPEFSRRARGFALYAALRSLGRAGLTDLVDRCCGHARHFAAALAGLDGVAVLNEVELNQVLVRVDDDDAITGATTDLVVTGGVAFVSGTVWRGAVAMRVSVCNWMTTEADVDQAVAAIATAAITARARARA</sequence>
<name>A0A1S1QUR6_9ACTN</name>
<dbReference type="SUPFAM" id="SSF53383">
    <property type="entry name" value="PLP-dependent transferases"/>
    <property type="match status" value="1"/>
</dbReference>
<dbReference type="Pfam" id="PF00282">
    <property type="entry name" value="Pyridoxal_deC"/>
    <property type="match status" value="1"/>
</dbReference>
<gene>
    <name evidence="8" type="ORF">CC117_18350</name>
</gene>
<dbReference type="InterPro" id="IPR002129">
    <property type="entry name" value="PyrdxlP-dep_de-COase"/>
</dbReference>
<evidence type="ECO:0000256" key="1">
    <source>
        <dbReference type="ARBA" id="ARBA00001933"/>
    </source>
</evidence>
<proteinExistence type="inferred from homology"/>
<keyword evidence="5 7" id="KW-0456">Lyase</keyword>
<evidence type="ECO:0000313" key="8">
    <source>
        <dbReference type="EMBL" id="OHV36154.1"/>
    </source>
</evidence>
<dbReference type="Gene3D" id="3.90.1150.10">
    <property type="entry name" value="Aspartate Aminotransferase, domain 1"/>
    <property type="match status" value="1"/>
</dbReference>
<organism evidence="8 9">
    <name type="scientific">Parafrankia colletiae</name>
    <dbReference type="NCBI Taxonomy" id="573497"/>
    <lineage>
        <taxon>Bacteria</taxon>
        <taxon>Bacillati</taxon>
        <taxon>Actinomycetota</taxon>
        <taxon>Actinomycetes</taxon>
        <taxon>Frankiales</taxon>
        <taxon>Frankiaceae</taxon>
        <taxon>Parafrankia</taxon>
    </lineage>
</organism>
<dbReference type="GO" id="GO:0004058">
    <property type="term" value="F:aromatic-L-amino-acid decarboxylase activity"/>
    <property type="evidence" value="ECO:0007669"/>
    <property type="project" value="UniProtKB-ARBA"/>
</dbReference>
<feature type="modified residue" description="N6-(pyridoxal phosphate)lysine" evidence="6">
    <location>
        <position position="298"/>
    </location>
</feature>
<dbReference type="GO" id="GO:0019752">
    <property type="term" value="P:carboxylic acid metabolic process"/>
    <property type="evidence" value="ECO:0007669"/>
    <property type="project" value="InterPro"/>
</dbReference>
<evidence type="ECO:0000256" key="4">
    <source>
        <dbReference type="ARBA" id="ARBA00022898"/>
    </source>
</evidence>
<evidence type="ECO:0000256" key="5">
    <source>
        <dbReference type="ARBA" id="ARBA00023239"/>
    </source>
</evidence>
<dbReference type="Proteomes" id="UP000179627">
    <property type="component" value="Unassembled WGS sequence"/>
</dbReference>
<dbReference type="GO" id="GO:0030170">
    <property type="term" value="F:pyridoxal phosphate binding"/>
    <property type="evidence" value="ECO:0007669"/>
    <property type="project" value="InterPro"/>
</dbReference>
<dbReference type="EMBL" id="MBLM01000118">
    <property type="protein sequence ID" value="OHV36154.1"/>
    <property type="molecule type" value="Genomic_DNA"/>
</dbReference>
<dbReference type="Gene3D" id="3.40.640.10">
    <property type="entry name" value="Type I PLP-dependent aspartate aminotransferase-like (Major domain)"/>
    <property type="match status" value="1"/>
</dbReference>
<comment type="similarity">
    <text evidence="2 7">Belongs to the group II decarboxylase family.</text>
</comment>
<dbReference type="InterPro" id="IPR015422">
    <property type="entry name" value="PyrdxlP-dep_Trfase_small"/>
</dbReference>
<dbReference type="InterPro" id="IPR015424">
    <property type="entry name" value="PyrdxlP-dep_Trfase"/>
</dbReference>
<evidence type="ECO:0000256" key="3">
    <source>
        <dbReference type="ARBA" id="ARBA00022793"/>
    </source>
</evidence>
<keyword evidence="9" id="KW-1185">Reference proteome</keyword>
<evidence type="ECO:0000256" key="6">
    <source>
        <dbReference type="PIRSR" id="PIRSR602129-50"/>
    </source>
</evidence>
<accession>A0A1S1QUR6</accession>
<keyword evidence="3" id="KW-0210">Decarboxylase</keyword>
<dbReference type="AlphaFoldDB" id="A0A1S1QUR6"/>
<keyword evidence="4 6" id="KW-0663">Pyridoxal phosphate</keyword>
<dbReference type="InterPro" id="IPR015421">
    <property type="entry name" value="PyrdxlP-dep_Trfase_major"/>
</dbReference>
<evidence type="ECO:0000256" key="7">
    <source>
        <dbReference type="RuleBase" id="RU000382"/>
    </source>
</evidence>
<evidence type="ECO:0000256" key="2">
    <source>
        <dbReference type="ARBA" id="ARBA00009533"/>
    </source>
</evidence>
<dbReference type="OrthoDB" id="3335676at2"/>
<protein>
    <submittedName>
        <fullName evidence="8">Pyridoxal-dependent decarboxylase</fullName>
    </submittedName>
</protein>
<dbReference type="InterPro" id="IPR010977">
    <property type="entry name" value="Aromatic_deC"/>
</dbReference>
<dbReference type="RefSeq" id="WP_071085057.1">
    <property type="nucleotide sequence ID" value="NZ_MBLM01000118.1"/>
</dbReference>
<reference evidence="9" key="1">
    <citation type="submission" date="2016-07" db="EMBL/GenBank/DDBJ databases">
        <title>Sequence Frankia sp. strain CcI1.17.</title>
        <authorList>
            <person name="Ghodhbane-Gtari F."/>
            <person name="Swanson E."/>
            <person name="Gueddou A."/>
            <person name="Morris K."/>
            <person name="Hezbri K."/>
            <person name="Ktari A."/>
            <person name="Nouioui I."/>
            <person name="Abebe-Akele F."/>
            <person name="Simpson S."/>
            <person name="Thomas K."/>
            <person name="Gtari M."/>
            <person name="Tisa L.S."/>
            <person name="Hurst S."/>
        </authorList>
    </citation>
    <scope>NUCLEOTIDE SEQUENCE [LARGE SCALE GENOMIC DNA]</scope>
    <source>
        <strain evidence="9">Cc1.17</strain>
    </source>
</reference>
<dbReference type="PANTHER" id="PTHR11999">
    <property type="entry name" value="GROUP II PYRIDOXAL-5-PHOSPHATE DECARBOXYLASE"/>
    <property type="match status" value="1"/>
</dbReference>
<dbReference type="PANTHER" id="PTHR11999:SF70">
    <property type="entry name" value="MIP05841P"/>
    <property type="match status" value="1"/>
</dbReference>
<comment type="caution">
    <text evidence="8">The sequence shown here is derived from an EMBL/GenBank/DDBJ whole genome shotgun (WGS) entry which is preliminary data.</text>
</comment>